<dbReference type="InterPro" id="IPR005982">
    <property type="entry name" value="Thioredox_Rdtase"/>
</dbReference>
<dbReference type="GO" id="GO:0019430">
    <property type="term" value="P:removal of superoxide radicals"/>
    <property type="evidence" value="ECO:0007669"/>
    <property type="project" value="UniProtKB-UniRule"/>
</dbReference>
<dbReference type="InterPro" id="IPR050097">
    <property type="entry name" value="Ferredoxin-NADP_redctase_2"/>
</dbReference>
<keyword evidence="3 8" id="KW-0274">FAD</keyword>
<reference evidence="12 13" key="1">
    <citation type="submission" date="2024-01" db="EMBL/GenBank/DDBJ databases">
        <title>Genome assemblies of Stephania.</title>
        <authorList>
            <person name="Yang L."/>
        </authorList>
    </citation>
    <scope>NUCLEOTIDE SEQUENCE [LARGE SCALE GENOMIC DNA]</scope>
    <source>
        <strain evidence="12">QJT</strain>
        <tissue evidence="12">Leaf</tissue>
    </source>
</reference>
<dbReference type="PRINTS" id="PR00368">
    <property type="entry name" value="FADPNR"/>
</dbReference>
<feature type="region of interest" description="Disordered" evidence="10">
    <location>
        <begin position="1"/>
        <end position="36"/>
    </location>
</feature>
<feature type="compositionally biased region" description="Basic residues" evidence="10">
    <location>
        <begin position="12"/>
        <end position="28"/>
    </location>
</feature>
<dbReference type="PROSITE" id="PS00573">
    <property type="entry name" value="PYRIDINE_REDOX_2"/>
    <property type="match status" value="1"/>
</dbReference>
<dbReference type="PANTHER" id="PTHR48105">
    <property type="entry name" value="THIOREDOXIN REDUCTASE 1-RELATED-RELATED"/>
    <property type="match status" value="1"/>
</dbReference>
<evidence type="ECO:0000256" key="2">
    <source>
        <dbReference type="ARBA" id="ARBA00022630"/>
    </source>
</evidence>
<evidence type="ECO:0000256" key="4">
    <source>
        <dbReference type="ARBA" id="ARBA00022857"/>
    </source>
</evidence>
<comment type="subunit">
    <text evidence="8">Homodimer.</text>
</comment>
<comment type="similarity">
    <text evidence="1 8">Belongs to the class-II pyridine nucleotide-disulfide oxidoreductase family.</text>
</comment>
<dbReference type="AlphaFoldDB" id="A0AAP0J9M2"/>
<evidence type="ECO:0000256" key="6">
    <source>
        <dbReference type="ARBA" id="ARBA00023157"/>
    </source>
</evidence>
<accession>A0AAP0J9M2</accession>
<evidence type="ECO:0000256" key="7">
    <source>
        <dbReference type="ARBA" id="ARBA00023284"/>
    </source>
</evidence>
<dbReference type="InterPro" id="IPR008255">
    <property type="entry name" value="Pyr_nucl-diS_OxRdtase_2_AS"/>
</dbReference>
<comment type="catalytic activity">
    <reaction evidence="8">
        <text>[thioredoxin]-dithiol + NADP(+) = [thioredoxin]-disulfide + NADPH + H(+)</text>
        <dbReference type="Rhea" id="RHEA:20345"/>
        <dbReference type="Rhea" id="RHEA-COMP:10698"/>
        <dbReference type="Rhea" id="RHEA-COMP:10700"/>
        <dbReference type="ChEBI" id="CHEBI:15378"/>
        <dbReference type="ChEBI" id="CHEBI:29950"/>
        <dbReference type="ChEBI" id="CHEBI:50058"/>
        <dbReference type="ChEBI" id="CHEBI:57783"/>
        <dbReference type="ChEBI" id="CHEBI:58349"/>
        <dbReference type="EC" id="1.8.1.9"/>
    </reaction>
</comment>
<evidence type="ECO:0000256" key="9">
    <source>
        <dbReference type="RuleBase" id="RU003881"/>
    </source>
</evidence>
<keyword evidence="2 8" id="KW-0285">Flavoprotein</keyword>
<name>A0AAP0J9M2_9MAGN</name>
<dbReference type="GO" id="GO:0004791">
    <property type="term" value="F:thioredoxin-disulfide reductase (NADPH) activity"/>
    <property type="evidence" value="ECO:0007669"/>
    <property type="project" value="UniProtKB-UniRule"/>
</dbReference>
<gene>
    <name evidence="12" type="ORF">Sjap_009637</name>
</gene>
<dbReference type="InterPro" id="IPR036188">
    <property type="entry name" value="FAD/NAD-bd_sf"/>
</dbReference>
<comment type="caution">
    <text evidence="12">The sequence shown here is derived from an EMBL/GenBank/DDBJ whole genome shotgun (WGS) entry which is preliminary data.</text>
</comment>
<evidence type="ECO:0000313" key="13">
    <source>
        <dbReference type="Proteomes" id="UP001417504"/>
    </source>
</evidence>
<feature type="compositionally biased region" description="Low complexity" evidence="10">
    <location>
        <begin position="1"/>
        <end position="11"/>
    </location>
</feature>
<evidence type="ECO:0000256" key="3">
    <source>
        <dbReference type="ARBA" id="ARBA00022827"/>
    </source>
</evidence>
<evidence type="ECO:0000256" key="8">
    <source>
        <dbReference type="RuleBase" id="RU003880"/>
    </source>
</evidence>
<keyword evidence="5 8" id="KW-0560">Oxidoreductase</keyword>
<dbReference type="NCBIfam" id="TIGR01292">
    <property type="entry name" value="TRX_reduct"/>
    <property type="match status" value="1"/>
</dbReference>
<feature type="domain" description="FAD/NAD(P)-binding" evidence="11">
    <location>
        <begin position="82"/>
        <end position="380"/>
    </location>
</feature>
<dbReference type="InterPro" id="IPR023753">
    <property type="entry name" value="FAD/NAD-binding_dom"/>
</dbReference>
<dbReference type="FunFam" id="3.50.50.60:FF:000064">
    <property type="entry name" value="Thioredoxin reductase"/>
    <property type="match status" value="1"/>
</dbReference>
<dbReference type="EMBL" id="JBBNAE010000004">
    <property type="protein sequence ID" value="KAK9129150.1"/>
    <property type="molecule type" value="Genomic_DNA"/>
</dbReference>
<evidence type="ECO:0000256" key="5">
    <source>
        <dbReference type="ARBA" id="ARBA00023002"/>
    </source>
</evidence>
<keyword evidence="4 9" id="KW-0521">NADP</keyword>
<comment type="cofactor">
    <cofactor evidence="9">
        <name>FAD</name>
        <dbReference type="ChEBI" id="CHEBI:57692"/>
    </cofactor>
    <text evidence="9">Binds 1 FAD per subunit.</text>
</comment>
<dbReference type="Gene3D" id="3.50.50.60">
    <property type="entry name" value="FAD/NAD(P)-binding domain"/>
    <property type="match status" value="2"/>
</dbReference>
<dbReference type="GO" id="GO:0005737">
    <property type="term" value="C:cytoplasm"/>
    <property type="evidence" value="ECO:0007669"/>
    <property type="project" value="InterPro"/>
</dbReference>
<keyword evidence="6" id="KW-1015">Disulfide bond</keyword>
<evidence type="ECO:0000259" key="11">
    <source>
        <dbReference type="Pfam" id="PF07992"/>
    </source>
</evidence>
<evidence type="ECO:0000313" key="12">
    <source>
        <dbReference type="EMBL" id="KAK9129150.1"/>
    </source>
</evidence>
<proteinExistence type="inferred from homology"/>
<dbReference type="Proteomes" id="UP001417504">
    <property type="component" value="Unassembled WGS sequence"/>
</dbReference>
<dbReference type="Pfam" id="PF07992">
    <property type="entry name" value="Pyr_redox_2"/>
    <property type="match status" value="1"/>
</dbReference>
<evidence type="ECO:0000256" key="10">
    <source>
        <dbReference type="SAM" id="MobiDB-lite"/>
    </source>
</evidence>
<sequence>MDNNNNNNNNKNSRRGKSVRREARKKRMSGGGGGGGLRSYSRILSLLKKAGRFAGGSSSSNLSGAAAAAPMAMDEVETLKTRVCIIGSGPAAHTAAIYTSRAELKPILFEGWMANDIAPGGQLTTTSEVENFPGFPDGILGLDLMERCRSQSLRFGTQILTETVTRLDLSSSPFKVYTDSKTVQADSVIIATGAVAKKLKFSGSDHYWNRGISACAVCDGAAPIFRNKPLAVIGGGDSAMEEANFLTKYGSKVYIIHRRDAFRASKIMQGRALGNPKIQVVWNSVVEEAYGEEGERDVLGGLKLRNLLTGDLSDFKVNGLFFAIGHEPATSFLDAQLDLHSDGYVVTKPGTTLTSVRGVFAAGDVQDNKYRQAVTAAASGCMAALDAEHYLQEIGAQDGKNE</sequence>
<dbReference type="SUPFAM" id="SSF51905">
    <property type="entry name" value="FAD/NAD(P)-binding domain"/>
    <property type="match status" value="1"/>
</dbReference>
<dbReference type="PRINTS" id="PR00469">
    <property type="entry name" value="PNDRDTASEII"/>
</dbReference>
<evidence type="ECO:0000256" key="1">
    <source>
        <dbReference type="ARBA" id="ARBA00009333"/>
    </source>
</evidence>
<dbReference type="EC" id="1.8.1.9" evidence="8"/>
<organism evidence="12 13">
    <name type="scientific">Stephania japonica</name>
    <dbReference type="NCBI Taxonomy" id="461633"/>
    <lineage>
        <taxon>Eukaryota</taxon>
        <taxon>Viridiplantae</taxon>
        <taxon>Streptophyta</taxon>
        <taxon>Embryophyta</taxon>
        <taxon>Tracheophyta</taxon>
        <taxon>Spermatophyta</taxon>
        <taxon>Magnoliopsida</taxon>
        <taxon>Ranunculales</taxon>
        <taxon>Menispermaceae</taxon>
        <taxon>Menispermoideae</taxon>
        <taxon>Cissampelideae</taxon>
        <taxon>Stephania</taxon>
    </lineage>
</organism>
<keyword evidence="13" id="KW-1185">Reference proteome</keyword>
<protein>
    <recommendedName>
        <fullName evidence="8">Thioredoxin reductase</fullName>
        <ecNumber evidence="8">1.8.1.9</ecNumber>
    </recommendedName>
</protein>
<keyword evidence="7 8" id="KW-0676">Redox-active center</keyword>